<evidence type="ECO:0000313" key="1">
    <source>
        <dbReference type="EMBL" id="JAH48437.1"/>
    </source>
</evidence>
<sequence>MVPHVQPKTFPGFYTLKAIEPTAPIIFQVISLTGYTFGKTLREGDFNYSTKIKTCLKS</sequence>
<dbReference type="EMBL" id="GBXM01060140">
    <property type="protein sequence ID" value="JAH48437.1"/>
    <property type="molecule type" value="Transcribed_RNA"/>
</dbReference>
<organism evidence="1">
    <name type="scientific">Anguilla anguilla</name>
    <name type="common">European freshwater eel</name>
    <name type="synonym">Muraena anguilla</name>
    <dbReference type="NCBI Taxonomy" id="7936"/>
    <lineage>
        <taxon>Eukaryota</taxon>
        <taxon>Metazoa</taxon>
        <taxon>Chordata</taxon>
        <taxon>Craniata</taxon>
        <taxon>Vertebrata</taxon>
        <taxon>Euteleostomi</taxon>
        <taxon>Actinopterygii</taxon>
        <taxon>Neopterygii</taxon>
        <taxon>Teleostei</taxon>
        <taxon>Anguilliformes</taxon>
        <taxon>Anguillidae</taxon>
        <taxon>Anguilla</taxon>
    </lineage>
</organism>
<accession>A0A0E9T4T4</accession>
<dbReference type="AlphaFoldDB" id="A0A0E9T4T4"/>
<reference evidence="1" key="1">
    <citation type="submission" date="2014-11" db="EMBL/GenBank/DDBJ databases">
        <authorList>
            <person name="Amaro Gonzalez C."/>
        </authorList>
    </citation>
    <scope>NUCLEOTIDE SEQUENCE</scope>
</reference>
<protein>
    <submittedName>
        <fullName evidence="1">Uncharacterized protein</fullName>
    </submittedName>
</protein>
<reference evidence="1" key="2">
    <citation type="journal article" date="2015" name="Fish Shellfish Immunol.">
        <title>Early steps in the European eel (Anguilla anguilla)-Vibrio vulnificus interaction in the gills: Role of the RtxA13 toxin.</title>
        <authorList>
            <person name="Callol A."/>
            <person name="Pajuelo D."/>
            <person name="Ebbesson L."/>
            <person name="Teles M."/>
            <person name="MacKenzie S."/>
            <person name="Amaro C."/>
        </authorList>
    </citation>
    <scope>NUCLEOTIDE SEQUENCE</scope>
</reference>
<name>A0A0E9T4T4_ANGAN</name>
<proteinExistence type="predicted"/>